<evidence type="ECO:0000313" key="4">
    <source>
        <dbReference type="Proteomes" id="UP001595858"/>
    </source>
</evidence>
<dbReference type="Proteomes" id="UP001595858">
    <property type="component" value="Unassembled WGS sequence"/>
</dbReference>
<accession>A0ABV9STA0</accession>
<organism evidence="3 4">
    <name type="scientific">Streptomonospora arabica</name>
    <dbReference type="NCBI Taxonomy" id="412417"/>
    <lineage>
        <taxon>Bacteria</taxon>
        <taxon>Bacillati</taxon>
        <taxon>Actinomycetota</taxon>
        <taxon>Actinomycetes</taxon>
        <taxon>Streptosporangiales</taxon>
        <taxon>Nocardiopsidaceae</taxon>
        <taxon>Streptomonospora</taxon>
    </lineage>
</organism>
<keyword evidence="2" id="KW-1133">Transmembrane helix</keyword>
<feature type="region of interest" description="Disordered" evidence="1">
    <location>
        <begin position="184"/>
        <end position="227"/>
    </location>
</feature>
<dbReference type="RefSeq" id="WP_344141155.1">
    <property type="nucleotide sequence ID" value="NZ_BAAAQI010000002.1"/>
</dbReference>
<keyword evidence="2" id="KW-0812">Transmembrane</keyword>
<feature type="compositionally biased region" description="Basic and acidic residues" evidence="1">
    <location>
        <begin position="202"/>
        <end position="211"/>
    </location>
</feature>
<feature type="compositionally biased region" description="Basic residues" evidence="1">
    <location>
        <begin position="282"/>
        <end position="291"/>
    </location>
</feature>
<dbReference type="EMBL" id="JBHSIY010000029">
    <property type="protein sequence ID" value="MFC4869523.1"/>
    <property type="molecule type" value="Genomic_DNA"/>
</dbReference>
<keyword evidence="4" id="KW-1185">Reference proteome</keyword>
<proteinExistence type="predicted"/>
<name>A0ABV9STA0_9ACTN</name>
<evidence type="ECO:0000256" key="2">
    <source>
        <dbReference type="SAM" id="Phobius"/>
    </source>
</evidence>
<reference evidence="4" key="1">
    <citation type="journal article" date="2019" name="Int. J. Syst. Evol. Microbiol.">
        <title>The Global Catalogue of Microorganisms (GCM) 10K type strain sequencing project: providing services to taxonomists for standard genome sequencing and annotation.</title>
        <authorList>
            <consortium name="The Broad Institute Genomics Platform"/>
            <consortium name="The Broad Institute Genome Sequencing Center for Infectious Disease"/>
            <person name="Wu L."/>
            <person name="Ma J."/>
        </authorList>
    </citation>
    <scope>NUCLEOTIDE SEQUENCE [LARGE SCALE GENOMIC DNA]</scope>
    <source>
        <strain evidence="4">CGMCC 4.7304</strain>
    </source>
</reference>
<sequence length="291" mass="31856">MRVLAPVVVALLAVVVVGLVVLSPLGLGAVEGVSDDWEDLSFIGQTYGAASALLAGLALLGVVATLVLQARETRMSRELALRDSNSELLRMAMEDAEYARCWGANLPMPDRAEQRRSMYTNMIVSQWEMAYDSRAMGDEHVRVLARGLFAGRIGWEFWNRVRAVRLRTAESRRSRRFHRILDEEFRASAEPPPDDDGDSGDDGGRERAGRRAERRSRGRAGGRGRTRRGVRALVGAVAAGGVAAGSVVAGVLLARRRRRRVGGACGERFGGRAGSSRVTTPRFRRTRRRGS</sequence>
<feature type="compositionally biased region" description="Acidic residues" evidence="1">
    <location>
        <begin position="192"/>
        <end position="201"/>
    </location>
</feature>
<dbReference type="InterPro" id="IPR045728">
    <property type="entry name" value="DUF6082"/>
</dbReference>
<evidence type="ECO:0000313" key="3">
    <source>
        <dbReference type="EMBL" id="MFC4869523.1"/>
    </source>
</evidence>
<protein>
    <submittedName>
        <fullName evidence="3">DUF6082 family protein</fullName>
    </submittedName>
</protein>
<gene>
    <name evidence="3" type="ORF">ACFPCZ_23055</name>
</gene>
<feature type="transmembrane region" description="Helical" evidence="2">
    <location>
        <begin position="232"/>
        <end position="254"/>
    </location>
</feature>
<feature type="transmembrane region" description="Helical" evidence="2">
    <location>
        <begin position="47"/>
        <end position="68"/>
    </location>
</feature>
<feature type="compositionally biased region" description="Basic residues" evidence="1">
    <location>
        <begin position="212"/>
        <end position="227"/>
    </location>
</feature>
<evidence type="ECO:0000256" key="1">
    <source>
        <dbReference type="SAM" id="MobiDB-lite"/>
    </source>
</evidence>
<feature type="region of interest" description="Disordered" evidence="1">
    <location>
        <begin position="263"/>
        <end position="291"/>
    </location>
</feature>
<comment type="caution">
    <text evidence="3">The sequence shown here is derived from an EMBL/GenBank/DDBJ whole genome shotgun (WGS) entry which is preliminary data.</text>
</comment>
<keyword evidence="2" id="KW-0472">Membrane</keyword>
<dbReference type="Pfam" id="PF19560">
    <property type="entry name" value="DUF6082"/>
    <property type="match status" value="1"/>
</dbReference>